<accession>A0A3B0V3S4</accession>
<dbReference type="InterPro" id="IPR027417">
    <property type="entry name" value="P-loop_NTPase"/>
</dbReference>
<sequence length="736" mass="83346">MVDTVEAKFTSSLQHILAELTRLDLLIRVQVWRLRQARDSDVNLSPFYIPEEEIDVILDKEMGAPPWATAPLPPELLQDIQERLTSMTAVIQQQKQATTIPLRLIELGKRFHLSLLDLDILLIALAPEIDLRYARLYAYLQDNVSQKHPSVNLTLSLLLPNLKDKLAAHQRFTANAPLRQHQLLHLITDPATPHPSWLDQGVTLDSRIVRYLLDGDEANGRLAPYLTLKKPTIELDNLLLPPHFAPRLTGLLQQENLILYFQGTYGVGKQTTAAALCQHIGQRLLVINGEQLLKSVKAEAFPNLVQLADREARLQGAALFWDGFDSLLADDKRPQRHAFFNMLANRPGITYLSGNQIWEPDHTLGLPSFFRIQFPRPSYEERHTLWTGMLAELEPAEAKSSANGTPPIDTEALATTFRFSAGQIHDSAQTARNLARWRNPDAPHLQESDLYTASRLHSNRKLAELAQKIEPHYKWDDIVLPADRIEQLRAICDQMKYRGRVYHQWGFDDKLAMGKGINALFAGPPGTGKTMSADIIAHELGLALYKIDLSSVVSKFIGETEKNLSRIFSEAETSNAILFFDEADALFGKRTEVRDSHDRYANLEISYLLQKMEEYDGVVILATNLHKNMDDAFRRRMHFIIEFPLPDETQRRRIWAQIWPVETPRSPDLDLDFIAQQVVVSGGNIRNIALAAAFLAAADGQTVTMPHLIKATQREYQKIGKLLSGQEFAAYEEEDE</sequence>
<dbReference type="GO" id="GO:0016887">
    <property type="term" value="F:ATP hydrolysis activity"/>
    <property type="evidence" value="ECO:0007669"/>
    <property type="project" value="InterPro"/>
</dbReference>
<protein>
    <submittedName>
        <fullName evidence="5">ATPase, AAA family</fullName>
    </submittedName>
</protein>
<dbReference type="SMART" id="SM00382">
    <property type="entry name" value="AAA"/>
    <property type="match status" value="2"/>
</dbReference>
<evidence type="ECO:0000256" key="3">
    <source>
        <dbReference type="ARBA" id="ARBA00022840"/>
    </source>
</evidence>
<dbReference type="CDD" id="cd19481">
    <property type="entry name" value="RecA-like_protease"/>
    <property type="match status" value="1"/>
</dbReference>
<dbReference type="InterPro" id="IPR050221">
    <property type="entry name" value="26S_Proteasome_ATPase"/>
</dbReference>
<evidence type="ECO:0000256" key="2">
    <source>
        <dbReference type="ARBA" id="ARBA00022741"/>
    </source>
</evidence>
<dbReference type="InterPro" id="IPR003593">
    <property type="entry name" value="AAA+_ATPase"/>
</dbReference>
<dbReference type="Pfam" id="PF00004">
    <property type="entry name" value="AAA"/>
    <property type="match status" value="2"/>
</dbReference>
<proteinExistence type="inferred from homology"/>
<dbReference type="Gene3D" id="3.40.50.300">
    <property type="entry name" value="P-loop containing nucleotide triphosphate hydrolases"/>
    <property type="match status" value="2"/>
</dbReference>
<keyword evidence="3" id="KW-0067">ATP-binding</keyword>
<dbReference type="InterPro" id="IPR054472">
    <property type="entry name" value="WHD"/>
</dbReference>
<reference evidence="5" key="1">
    <citation type="submission" date="2018-06" db="EMBL/GenBank/DDBJ databases">
        <authorList>
            <person name="Zhirakovskaya E."/>
        </authorList>
    </citation>
    <scope>NUCLEOTIDE SEQUENCE</scope>
</reference>
<dbReference type="EMBL" id="UOEU01000448">
    <property type="protein sequence ID" value="VAW33422.1"/>
    <property type="molecule type" value="Genomic_DNA"/>
</dbReference>
<organism evidence="5">
    <name type="scientific">hydrothermal vent metagenome</name>
    <dbReference type="NCBI Taxonomy" id="652676"/>
    <lineage>
        <taxon>unclassified sequences</taxon>
        <taxon>metagenomes</taxon>
        <taxon>ecological metagenomes</taxon>
    </lineage>
</organism>
<feature type="domain" description="AAA+ ATPase" evidence="4">
    <location>
        <begin position="255"/>
        <end position="378"/>
    </location>
</feature>
<name>A0A3B0V3S4_9ZZZZ</name>
<dbReference type="Pfam" id="PF22977">
    <property type="entry name" value="WHD"/>
    <property type="match status" value="1"/>
</dbReference>
<gene>
    <name evidence="5" type="ORF">MNBD_CHLOROFLEXI01-4934</name>
</gene>
<keyword evidence="2" id="KW-0547">Nucleotide-binding</keyword>
<feature type="domain" description="AAA+ ATPase" evidence="4">
    <location>
        <begin position="515"/>
        <end position="647"/>
    </location>
</feature>
<evidence type="ECO:0000313" key="5">
    <source>
        <dbReference type="EMBL" id="VAW33422.1"/>
    </source>
</evidence>
<dbReference type="InterPro" id="IPR003959">
    <property type="entry name" value="ATPase_AAA_core"/>
</dbReference>
<dbReference type="AlphaFoldDB" id="A0A3B0V3S4"/>
<dbReference type="GO" id="GO:0005524">
    <property type="term" value="F:ATP binding"/>
    <property type="evidence" value="ECO:0007669"/>
    <property type="project" value="UniProtKB-KW"/>
</dbReference>
<dbReference type="PANTHER" id="PTHR23073">
    <property type="entry name" value="26S PROTEASOME REGULATORY SUBUNIT"/>
    <property type="match status" value="1"/>
</dbReference>
<evidence type="ECO:0000259" key="4">
    <source>
        <dbReference type="SMART" id="SM00382"/>
    </source>
</evidence>
<evidence type="ECO:0000256" key="1">
    <source>
        <dbReference type="ARBA" id="ARBA00006914"/>
    </source>
</evidence>
<dbReference type="SUPFAM" id="SSF52540">
    <property type="entry name" value="P-loop containing nucleoside triphosphate hydrolases"/>
    <property type="match status" value="2"/>
</dbReference>
<comment type="similarity">
    <text evidence="1">Belongs to the AAA ATPase family.</text>
</comment>